<proteinExistence type="predicted"/>
<dbReference type="EMBL" id="JAHIBW010000027">
    <property type="protein sequence ID" value="KAG7297095.1"/>
    <property type="molecule type" value="Genomic_DNA"/>
</dbReference>
<gene>
    <name evidence="2" type="ORF">JYU34_020038</name>
</gene>
<sequence length="103" mass="10758">MMSLSRAVTVHSELGTAHSSYQSGHNSETPPPHPRAPASPAHPPHPPHPPHPAGAAGAGPAACNFRRHFRGTKEISVWDAAAAAAALCILSTVQKSKLFLIFS</sequence>
<feature type="compositionally biased region" description="Pro residues" evidence="1">
    <location>
        <begin position="29"/>
        <end position="52"/>
    </location>
</feature>
<accession>A0ABQ7PW28</accession>
<keyword evidence="3" id="KW-1185">Reference proteome</keyword>
<evidence type="ECO:0000313" key="2">
    <source>
        <dbReference type="EMBL" id="KAG7297095.1"/>
    </source>
</evidence>
<protein>
    <submittedName>
        <fullName evidence="2">Uncharacterized protein</fullName>
    </submittedName>
</protein>
<comment type="caution">
    <text evidence="2">The sequence shown here is derived from an EMBL/GenBank/DDBJ whole genome shotgun (WGS) entry which is preliminary data.</text>
</comment>
<dbReference type="Proteomes" id="UP000823941">
    <property type="component" value="Chromosome 27"/>
</dbReference>
<name>A0ABQ7PW28_PLUXY</name>
<evidence type="ECO:0000313" key="3">
    <source>
        <dbReference type="Proteomes" id="UP000823941"/>
    </source>
</evidence>
<feature type="region of interest" description="Disordered" evidence="1">
    <location>
        <begin position="1"/>
        <end position="61"/>
    </location>
</feature>
<organism evidence="2 3">
    <name type="scientific">Plutella xylostella</name>
    <name type="common">Diamondback moth</name>
    <name type="synonym">Plutella maculipennis</name>
    <dbReference type="NCBI Taxonomy" id="51655"/>
    <lineage>
        <taxon>Eukaryota</taxon>
        <taxon>Metazoa</taxon>
        <taxon>Ecdysozoa</taxon>
        <taxon>Arthropoda</taxon>
        <taxon>Hexapoda</taxon>
        <taxon>Insecta</taxon>
        <taxon>Pterygota</taxon>
        <taxon>Neoptera</taxon>
        <taxon>Endopterygota</taxon>
        <taxon>Lepidoptera</taxon>
        <taxon>Glossata</taxon>
        <taxon>Ditrysia</taxon>
        <taxon>Yponomeutoidea</taxon>
        <taxon>Plutellidae</taxon>
        <taxon>Plutella</taxon>
    </lineage>
</organism>
<evidence type="ECO:0000256" key="1">
    <source>
        <dbReference type="SAM" id="MobiDB-lite"/>
    </source>
</evidence>
<feature type="compositionally biased region" description="Polar residues" evidence="1">
    <location>
        <begin position="17"/>
        <end position="28"/>
    </location>
</feature>
<reference evidence="2 3" key="1">
    <citation type="submission" date="2021-06" db="EMBL/GenBank/DDBJ databases">
        <title>A haploid diamondback moth (Plutella xylostella L.) genome assembly resolves 31 chromosomes and identifies a diamide resistance mutation.</title>
        <authorList>
            <person name="Ward C.M."/>
            <person name="Perry K.D."/>
            <person name="Baker G."/>
            <person name="Powis K."/>
            <person name="Heckel D.G."/>
            <person name="Baxter S.W."/>
        </authorList>
    </citation>
    <scope>NUCLEOTIDE SEQUENCE [LARGE SCALE GENOMIC DNA]</scope>
    <source>
        <strain evidence="2 3">LV</strain>
        <tissue evidence="2">Single pupa</tissue>
    </source>
</reference>